<dbReference type="FunFam" id="1.25.40.490:FF:000001">
    <property type="entry name" value="Fanconi anemia, complementation group F"/>
    <property type="match status" value="1"/>
</dbReference>
<keyword evidence="9" id="KW-1185">Reference proteome</keyword>
<evidence type="ECO:0000256" key="6">
    <source>
        <dbReference type="ARBA" id="ARBA00070110"/>
    </source>
</evidence>
<feature type="non-terminal residue" evidence="8">
    <location>
        <position position="368"/>
    </location>
</feature>
<dbReference type="InterPro" id="IPR038505">
    <property type="entry name" value="FANCF_C_sf"/>
</dbReference>
<protein>
    <recommendedName>
        <fullName evidence="6">Fanconi anemia group F protein</fullName>
    </recommendedName>
</protein>
<dbReference type="Pfam" id="PF11107">
    <property type="entry name" value="FANCF"/>
    <property type="match status" value="1"/>
</dbReference>
<dbReference type="Gene3D" id="1.25.40.490">
    <property type="match status" value="1"/>
</dbReference>
<dbReference type="PANTHER" id="PTHR14449:SF2">
    <property type="entry name" value="FANCONI ANEMIA GROUP F PROTEIN"/>
    <property type="match status" value="1"/>
</dbReference>
<feature type="region of interest" description="Disordered" evidence="7">
    <location>
        <begin position="206"/>
        <end position="228"/>
    </location>
</feature>
<feature type="non-terminal residue" evidence="8">
    <location>
        <position position="1"/>
    </location>
</feature>
<comment type="subcellular location">
    <subcellularLocation>
        <location evidence="1">Nucleus</location>
    </subcellularLocation>
</comment>
<evidence type="ECO:0000313" key="8">
    <source>
        <dbReference type="EMBL" id="NXG52918.1"/>
    </source>
</evidence>
<keyword evidence="2" id="KW-0227">DNA damage</keyword>
<comment type="function">
    <text evidence="5">DNA repair protein that may operate in a postreplication repair or a cell cycle checkpoint function. May be implicated in interstrand DNA cross-link repair and in the maintenance of normal chromosome stability.</text>
</comment>
<sequence length="368" mass="41329">MEAMLEQVEQLPALLAVSRSSLVRDWDSVTVDRALEWARYFQHLHDRFRTRPRLRQALGRRLRRGQASTLLGFSHLGRCPQLLGLALLENRSLPPAACRRLIYSLLQPAEADPEPRSLLLLARRKAASRLLALLPSGPQRAPEEPQVQAEAQLLLSRLREERQEAEPAGEAAGQLCWLSDVLEQLPQPRAFRVVAAALLLLRQGTGTEQAGNGGRDEDSLGGNQESATGDERGAEQLLSWLLGNPERFSAFCLFLPGSLLASLAGRYSQLSRLYLDLLSGWGDHLLYDPLQGQWVKSCLEKAELSWEELRERFLSLCQASVLLRRQTQAALKHLKARDGDFEVCGLSVWTDLLMEIEENLKKESEREC</sequence>
<dbReference type="OrthoDB" id="6429998at2759"/>
<keyword evidence="3" id="KW-0234">DNA repair</keyword>
<dbReference type="GO" id="GO:0036297">
    <property type="term" value="P:interstrand cross-link repair"/>
    <property type="evidence" value="ECO:0007669"/>
    <property type="project" value="InterPro"/>
</dbReference>
<dbReference type="InterPro" id="IPR035428">
    <property type="entry name" value="FANCF"/>
</dbReference>
<comment type="caution">
    <text evidence="8">The sequence shown here is derived from an EMBL/GenBank/DDBJ whole genome shotgun (WGS) entry which is preliminary data.</text>
</comment>
<dbReference type="PANTHER" id="PTHR14449">
    <property type="entry name" value="FANCONI ANEMIA GROUP F PROTEIN FANCF"/>
    <property type="match status" value="1"/>
</dbReference>
<evidence type="ECO:0000256" key="5">
    <source>
        <dbReference type="ARBA" id="ARBA00059878"/>
    </source>
</evidence>
<evidence type="ECO:0000313" key="9">
    <source>
        <dbReference type="Proteomes" id="UP000574528"/>
    </source>
</evidence>
<proteinExistence type="predicted"/>
<accession>A0A7K9CL81</accession>
<dbReference type="AlphaFoldDB" id="A0A7K9CL81"/>
<organism evidence="8 9">
    <name type="scientific">Psilopogon haemacephalus</name>
    <name type="common">coppersmith barbet</name>
    <dbReference type="NCBI Taxonomy" id="2585815"/>
    <lineage>
        <taxon>Eukaryota</taxon>
        <taxon>Metazoa</taxon>
        <taxon>Chordata</taxon>
        <taxon>Craniata</taxon>
        <taxon>Vertebrata</taxon>
        <taxon>Euteleostomi</taxon>
        <taxon>Archelosauria</taxon>
        <taxon>Archosauria</taxon>
        <taxon>Dinosauria</taxon>
        <taxon>Saurischia</taxon>
        <taxon>Theropoda</taxon>
        <taxon>Coelurosauria</taxon>
        <taxon>Aves</taxon>
        <taxon>Neognathae</taxon>
        <taxon>Neoaves</taxon>
        <taxon>Telluraves</taxon>
        <taxon>Coraciimorphae</taxon>
        <taxon>Piciformes</taxon>
        <taxon>Megalaimidae</taxon>
        <taxon>Psilopogon</taxon>
    </lineage>
</organism>
<evidence type="ECO:0000256" key="2">
    <source>
        <dbReference type="ARBA" id="ARBA00022763"/>
    </source>
</evidence>
<name>A0A7K9CL81_9PICI</name>
<keyword evidence="4" id="KW-0539">Nucleus</keyword>
<evidence type="ECO:0000256" key="4">
    <source>
        <dbReference type="ARBA" id="ARBA00023242"/>
    </source>
</evidence>
<evidence type="ECO:0000256" key="3">
    <source>
        <dbReference type="ARBA" id="ARBA00023204"/>
    </source>
</evidence>
<gene>
    <name evidence="8" type="primary">Fancf</name>
    <name evidence="8" type="ORF">PSIHAE_R01722</name>
</gene>
<evidence type="ECO:0000256" key="1">
    <source>
        <dbReference type="ARBA" id="ARBA00004123"/>
    </source>
</evidence>
<evidence type="ECO:0000256" key="7">
    <source>
        <dbReference type="SAM" id="MobiDB-lite"/>
    </source>
</evidence>
<dbReference type="Proteomes" id="UP000574528">
    <property type="component" value="Unassembled WGS sequence"/>
</dbReference>
<dbReference type="GO" id="GO:0043240">
    <property type="term" value="C:Fanconi anaemia nuclear complex"/>
    <property type="evidence" value="ECO:0007669"/>
    <property type="project" value="InterPro"/>
</dbReference>
<dbReference type="EMBL" id="VWZI01022230">
    <property type="protein sequence ID" value="NXG52918.1"/>
    <property type="molecule type" value="Genomic_DNA"/>
</dbReference>
<reference evidence="8 9" key="1">
    <citation type="submission" date="2019-09" db="EMBL/GenBank/DDBJ databases">
        <title>Bird 10,000 Genomes (B10K) Project - Family phase.</title>
        <authorList>
            <person name="Zhang G."/>
        </authorList>
    </citation>
    <scope>NUCLEOTIDE SEQUENCE [LARGE SCALE GENOMIC DNA]</scope>
    <source>
        <strain evidence="8">B10K-DU-001-24</strain>
        <tissue evidence="8">Muscle</tissue>
    </source>
</reference>